<dbReference type="EMBL" id="JAPFFK010000011">
    <property type="protein sequence ID" value="KAJ6734134.1"/>
    <property type="molecule type" value="Genomic_DNA"/>
</dbReference>
<gene>
    <name evidence="1" type="ORF">OIU79_001403</name>
</gene>
<keyword evidence="2" id="KW-1185">Reference proteome</keyword>
<organism evidence="1 2">
    <name type="scientific">Salix purpurea</name>
    <name type="common">Purple osier willow</name>
    <dbReference type="NCBI Taxonomy" id="77065"/>
    <lineage>
        <taxon>Eukaryota</taxon>
        <taxon>Viridiplantae</taxon>
        <taxon>Streptophyta</taxon>
        <taxon>Embryophyta</taxon>
        <taxon>Tracheophyta</taxon>
        <taxon>Spermatophyta</taxon>
        <taxon>Magnoliopsida</taxon>
        <taxon>eudicotyledons</taxon>
        <taxon>Gunneridae</taxon>
        <taxon>Pentapetalae</taxon>
        <taxon>rosids</taxon>
        <taxon>fabids</taxon>
        <taxon>Malpighiales</taxon>
        <taxon>Salicaceae</taxon>
        <taxon>Saliceae</taxon>
        <taxon>Salix</taxon>
    </lineage>
</organism>
<proteinExistence type="predicted"/>
<reference evidence="1" key="1">
    <citation type="submission" date="2022-11" db="EMBL/GenBank/DDBJ databases">
        <authorList>
            <person name="Hyden B.L."/>
            <person name="Feng K."/>
            <person name="Yates T."/>
            <person name="Jawdy S."/>
            <person name="Smart L.B."/>
            <person name="Muchero W."/>
        </authorList>
    </citation>
    <scope>NUCLEOTIDE SEQUENCE</scope>
    <source>
        <tissue evidence="1">Shoot tip</tissue>
    </source>
</reference>
<name>A0A9Q0UPT4_SALPP</name>
<sequence>MINDRRLRIRYRKLTFGYEEEEEEEGGEVEDRVTFVSPPPLRSTITFSVVIDHYGQQEKWQICGEHGKRIEMYSPALYASCTAGSKQGCSLFWAAINAADR</sequence>
<evidence type="ECO:0000313" key="1">
    <source>
        <dbReference type="EMBL" id="KAJ6734134.1"/>
    </source>
</evidence>
<dbReference type="Proteomes" id="UP001151532">
    <property type="component" value="Chromosome 17"/>
</dbReference>
<reference evidence="1" key="2">
    <citation type="journal article" date="2023" name="Int. J. Mol. Sci.">
        <title>De Novo Assembly and Annotation of 11 Diverse Shrub Willow (Salix) Genomes Reveals Novel Gene Organization in Sex-Linked Regions.</title>
        <authorList>
            <person name="Hyden B."/>
            <person name="Feng K."/>
            <person name="Yates T.B."/>
            <person name="Jawdy S."/>
            <person name="Cereghino C."/>
            <person name="Smart L.B."/>
            <person name="Muchero W."/>
        </authorList>
    </citation>
    <scope>NUCLEOTIDE SEQUENCE</scope>
    <source>
        <tissue evidence="1">Shoot tip</tissue>
    </source>
</reference>
<dbReference type="AlphaFoldDB" id="A0A9Q0UPT4"/>
<comment type="caution">
    <text evidence="1">The sequence shown here is derived from an EMBL/GenBank/DDBJ whole genome shotgun (WGS) entry which is preliminary data.</text>
</comment>
<protein>
    <submittedName>
        <fullName evidence="1">Uncharacterized protein</fullName>
    </submittedName>
</protein>
<accession>A0A9Q0UPT4</accession>
<evidence type="ECO:0000313" key="2">
    <source>
        <dbReference type="Proteomes" id="UP001151532"/>
    </source>
</evidence>